<dbReference type="InterPro" id="IPR029045">
    <property type="entry name" value="ClpP/crotonase-like_dom_sf"/>
</dbReference>
<dbReference type="GO" id="GO:0006635">
    <property type="term" value="P:fatty acid beta-oxidation"/>
    <property type="evidence" value="ECO:0007669"/>
    <property type="project" value="TreeGrafter"/>
</dbReference>
<evidence type="ECO:0000313" key="2">
    <source>
        <dbReference type="Proteomes" id="UP000530928"/>
    </source>
</evidence>
<dbReference type="RefSeq" id="WP_181609660.1">
    <property type="nucleotide sequence ID" value="NZ_BAABAM010000006.1"/>
</dbReference>
<dbReference type="CDD" id="cd06558">
    <property type="entry name" value="crotonase-like"/>
    <property type="match status" value="1"/>
</dbReference>
<evidence type="ECO:0000313" key="1">
    <source>
        <dbReference type="EMBL" id="MBA2890882.1"/>
    </source>
</evidence>
<dbReference type="AlphaFoldDB" id="A0A7W0CH36"/>
<dbReference type="SUPFAM" id="SSF52096">
    <property type="entry name" value="ClpP/crotonase"/>
    <property type="match status" value="1"/>
</dbReference>
<organism evidence="1 2">
    <name type="scientific">Nonomuraea soli</name>
    <dbReference type="NCBI Taxonomy" id="1032476"/>
    <lineage>
        <taxon>Bacteria</taxon>
        <taxon>Bacillati</taxon>
        <taxon>Actinomycetota</taxon>
        <taxon>Actinomycetes</taxon>
        <taxon>Streptosporangiales</taxon>
        <taxon>Streptosporangiaceae</taxon>
        <taxon>Nonomuraea</taxon>
    </lineage>
</organism>
<sequence>MIERTEIDDVVVLRLAHGKVNALDLELLERLTEILTELQGQPPRGVVLTGTGGAFSAGVDLWRIVDGGPAYIEAFLPALSAAFLAAFNLPQPLVAAVNGHAIAGGCVLAACADHRVMGGRGTIGVTELLVGVPFPTTALTILEYALGPAQTRACVVGGATFEPAQALERGLVDELDDDPVSAAVAVARRMATAVPADTYAFTKHQLRRSVNETVQMRRDLEDPRVLEQWTARLADGGIERFMKAKGSASRRS</sequence>
<accession>A0A7W0CH36</accession>
<dbReference type="InterPro" id="IPR001753">
    <property type="entry name" value="Enoyl-CoA_hydra/iso"/>
</dbReference>
<dbReference type="Pfam" id="PF00378">
    <property type="entry name" value="ECH_1"/>
    <property type="match status" value="1"/>
</dbReference>
<comment type="caution">
    <text evidence="1">The sequence shown here is derived from an EMBL/GenBank/DDBJ whole genome shotgun (WGS) entry which is preliminary data.</text>
</comment>
<name>A0A7W0CH36_9ACTN</name>
<dbReference type="PANTHER" id="PTHR11941">
    <property type="entry name" value="ENOYL-COA HYDRATASE-RELATED"/>
    <property type="match status" value="1"/>
</dbReference>
<protein>
    <submittedName>
        <fullName evidence="1">Enoyl-CoA hydratase</fullName>
        <ecNumber evidence="1">4.2.1.17</ecNumber>
    </submittedName>
</protein>
<reference evidence="1 2" key="1">
    <citation type="submission" date="2020-07" db="EMBL/GenBank/DDBJ databases">
        <title>Genomic Encyclopedia of Type Strains, Phase IV (KMG-IV): sequencing the most valuable type-strain genomes for metagenomic binning, comparative biology and taxonomic classification.</title>
        <authorList>
            <person name="Goeker M."/>
        </authorList>
    </citation>
    <scope>NUCLEOTIDE SEQUENCE [LARGE SCALE GENOMIC DNA]</scope>
    <source>
        <strain evidence="1 2">DSM 45533</strain>
    </source>
</reference>
<keyword evidence="1" id="KW-0456">Lyase</keyword>
<dbReference type="PANTHER" id="PTHR11941:SF45">
    <property type="entry name" value="ENOYL-COA DELTA ISOMERASE 1, MITOCHONDRIAL"/>
    <property type="match status" value="1"/>
</dbReference>
<dbReference type="GO" id="GO:0004300">
    <property type="term" value="F:enoyl-CoA hydratase activity"/>
    <property type="evidence" value="ECO:0007669"/>
    <property type="project" value="UniProtKB-EC"/>
</dbReference>
<dbReference type="EC" id="4.2.1.17" evidence="1"/>
<proteinExistence type="predicted"/>
<dbReference type="Gene3D" id="3.90.226.10">
    <property type="entry name" value="2-enoyl-CoA Hydratase, Chain A, domain 1"/>
    <property type="match status" value="1"/>
</dbReference>
<keyword evidence="2" id="KW-1185">Reference proteome</keyword>
<dbReference type="EMBL" id="JACDUR010000002">
    <property type="protein sequence ID" value="MBA2890882.1"/>
    <property type="molecule type" value="Genomic_DNA"/>
</dbReference>
<gene>
    <name evidence="1" type="ORF">HNR30_002223</name>
</gene>
<dbReference type="Proteomes" id="UP000530928">
    <property type="component" value="Unassembled WGS sequence"/>
</dbReference>